<dbReference type="PANTHER" id="PTHR43685">
    <property type="entry name" value="GLYCOSYLTRANSFERASE"/>
    <property type="match status" value="1"/>
</dbReference>
<sequence>MTTVSVIVPVYNGAATLAACIGSLLDQDQTDVEIIVIDDGSTDCSSEIVSGFSDPRLRLFYQPNAGLAATLSRGIDLACGRYVARLDADDIALPGRLRKQVSFLDAHPEITLLGTWAQIYEGDRPSQRFHRHAPSSDALRLELLLDNPFVHSSVMLRADVLRQSGGYRTGRGKGFPEDFELWSRLAEHHGVANLPEVLTLYRELPGSITRAVGSALADQVVAQSGDNLYRTLAGRYDKDACRAFAALYHGRRPSRSLLPDRQATELWQHAVSRVGGNVSGWSVDFATSRHRMDQRLKTQMRLRLLPAPLIGLLKSIKPR</sequence>
<reference evidence="2" key="1">
    <citation type="submission" date="2023-03" db="EMBL/GenBank/DDBJ databases">
        <title>Andean soil-derived lignocellulolytic bacterial consortium as a source of novel taxa and putative plastic-active enzymes.</title>
        <authorList>
            <person name="Diaz-Garcia L."/>
            <person name="Chuvochina M."/>
            <person name="Feuerriegel G."/>
            <person name="Bunk B."/>
            <person name="Sproer C."/>
            <person name="Streit W.R."/>
            <person name="Rodriguez L.M."/>
            <person name="Overmann J."/>
            <person name="Jimenez D.J."/>
        </authorList>
    </citation>
    <scope>NUCLEOTIDE SEQUENCE</scope>
    <source>
        <strain evidence="2">MAG 4196</strain>
    </source>
</reference>
<evidence type="ECO:0000259" key="1">
    <source>
        <dbReference type="Pfam" id="PF00535"/>
    </source>
</evidence>
<dbReference type="Gene3D" id="3.90.550.10">
    <property type="entry name" value="Spore Coat Polysaccharide Biosynthesis Protein SpsA, Chain A"/>
    <property type="match status" value="1"/>
</dbReference>
<evidence type="ECO:0000313" key="2">
    <source>
        <dbReference type="EMBL" id="WEK03789.1"/>
    </source>
</evidence>
<dbReference type="PANTHER" id="PTHR43685:SF10">
    <property type="entry name" value="LACTO-N-NEOTETRAOSE BIOSYNTHESIS GLYCOSYL TRANSFERASE LGTA"/>
    <property type="match status" value="1"/>
</dbReference>
<dbReference type="Pfam" id="PF00535">
    <property type="entry name" value="Glycos_transf_2"/>
    <property type="match status" value="1"/>
</dbReference>
<dbReference type="EC" id="2.4.-.-" evidence="2"/>
<dbReference type="SUPFAM" id="SSF53448">
    <property type="entry name" value="Nucleotide-diphospho-sugar transferases"/>
    <property type="match status" value="1"/>
</dbReference>
<accession>A0AAJ6B038</accession>
<name>A0AAJ6B038_9HYPH</name>
<protein>
    <submittedName>
        <fullName evidence="2">Glycosyltransferase</fullName>
        <ecNumber evidence="2">2.4.-.-</ecNumber>
    </submittedName>
</protein>
<dbReference type="InterPro" id="IPR029044">
    <property type="entry name" value="Nucleotide-diphossugar_trans"/>
</dbReference>
<dbReference type="EMBL" id="CP119312">
    <property type="protein sequence ID" value="WEK03789.1"/>
    <property type="molecule type" value="Genomic_DNA"/>
</dbReference>
<dbReference type="InterPro" id="IPR001173">
    <property type="entry name" value="Glyco_trans_2-like"/>
</dbReference>
<gene>
    <name evidence="2" type="ORF">P0Y65_16575</name>
</gene>
<organism evidence="2 3">
    <name type="scientific">Candidatus Devosia phytovorans</name>
    <dbReference type="NCBI Taxonomy" id="3121372"/>
    <lineage>
        <taxon>Bacteria</taxon>
        <taxon>Pseudomonadati</taxon>
        <taxon>Pseudomonadota</taxon>
        <taxon>Alphaproteobacteria</taxon>
        <taxon>Hyphomicrobiales</taxon>
        <taxon>Devosiaceae</taxon>
        <taxon>Devosia</taxon>
    </lineage>
</organism>
<dbReference type="Proteomes" id="UP001217476">
    <property type="component" value="Chromosome"/>
</dbReference>
<proteinExistence type="predicted"/>
<keyword evidence="2" id="KW-0808">Transferase</keyword>
<keyword evidence="2" id="KW-0328">Glycosyltransferase</keyword>
<dbReference type="GO" id="GO:0016757">
    <property type="term" value="F:glycosyltransferase activity"/>
    <property type="evidence" value="ECO:0007669"/>
    <property type="project" value="UniProtKB-KW"/>
</dbReference>
<evidence type="ECO:0000313" key="3">
    <source>
        <dbReference type="Proteomes" id="UP001217476"/>
    </source>
</evidence>
<dbReference type="AlphaFoldDB" id="A0AAJ6B038"/>
<feature type="domain" description="Glycosyltransferase 2-like" evidence="1">
    <location>
        <begin position="5"/>
        <end position="160"/>
    </location>
</feature>
<dbReference type="InterPro" id="IPR050834">
    <property type="entry name" value="Glycosyltransf_2"/>
</dbReference>